<dbReference type="EMBL" id="MDER01000052">
    <property type="protein sequence ID" value="ODP27536.1"/>
    <property type="molecule type" value="Genomic_DNA"/>
</dbReference>
<protein>
    <submittedName>
        <fullName evidence="1">Uncharacterized protein</fullName>
    </submittedName>
</protein>
<proteinExistence type="predicted"/>
<reference evidence="1 2" key="1">
    <citation type="submission" date="2016-08" db="EMBL/GenBank/DDBJ databases">
        <title>Genome sequencing of Paenibacillus sp. TI45-13ar, isolated from Korean traditional nuruk.</title>
        <authorList>
            <person name="Kim S.-J."/>
        </authorList>
    </citation>
    <scope>NUCLEOTIDE SEQUENCE [LARGE SCALE GENOMIC DNA]</scope>
    <source>
        <strain evidence="1 2">TI45-13ar</strain>
    </source>
</reference>
<dbReference type="Proteomes" id="UP000094578">
    <property type="component" value="Unassembled WGS sequence"/>
</dbReference>
<evidence type="ECO:0000313" key="1">
    <source>
        <dbReference type="EMBL" id="ODP27536.1"/>
    </source>
</evidence>
<accession>A0A1E3L1D0</accession>
<comment type="caution">
    <text evidence="1">The sequence shown here is derived from an EMBL/GenBank/DDBJ whole genome shotgun (WGS) entry which is preliminary data.</text>
</comment>
<sequence>MNILTIYLPLQAGAGRILFIIIFSHILYKYALMVIVANLAHHYKGFFAFIFMEYDGD</sequence>
<name>A0A1E3L1D0_9BACL</name>
<gene>
    <name evidence="1" type="ORF">PTI45_03098</name>
</gene>
<keyword evidence="2" id="KW-1185">Reference proteome</keyword>
<evidence type="ECO:0000313" key="2">
    <source>
        <dbReference type="Proteomes" id="UP000094578"/>
    </source>
</evidence>
<dbReference type="AlphaFoldDB" id="A0A1E3L1D0"/>
<organism evidence="1 2">
    <name type="scientific">Paenibacillus nuruki</name>
    <dbReference type="NCBI Taxonomy" id="1886670"/>
    <lineage>
        <taxon>Bacteria</taxon>
        <taxon>Bacillati</taxon>
        <taxon>Bacillota</taxon>
        <taxon>Bacilli</taxon>
        <taxon>Bacillales</taxon>
        <taxon>Paenibacillaceae</taxon>
        <taxon>Paenibacillus</taxon>
    </lineage>
</organism>
<dbReference type="STRING" id="1886670.PTI45_03098"/>